<keyword evidence="1" id="KW-0175">Coiled coil</keyword>
<evidence type="ECO:0000313" key="2">
    <source>
        <dbReference type="EMBL" id="CAB4129519.1"/>
    </source>
</evidence>
<proteinExistence type="predicted"/>
<name>A0A6J5LCS0_9CAUD</name>
<reference evidence="2" key="1">
    <citation type="submission" date="2020-04" db="EMBL/GenBank/DDBJ databases">
        <authorList>
            <person name="Chiriac C."/>
            <person name="Salcher M."/>
            <person name="Ghai R."/>
            <person name="Kavagutti S V."/>
        </authorList>
    </citation>
    <scope>NUCLEOTIDE SEQUENCE</scope>
</reference>
<evidence type="ECO:0000256" key="1">
    <source>
        <dbReference type="SAM" id="Coils"/>
    </source>
</evidence>
<accession>A0A6J5LCS0</accession>
<sequence>MSISTNIDGSTNGGGQLLDFISLVTNPKVYEAKIKSLQEATAENQKFVELIGPASEILDLRDKAAAAKAAAVSAAADAKVKASETIQAAQDSANTIITDANNKASQINSEAQAAAEDAKLAQAEARKVANEVKKAKADYDTLTEALKLQLVQVDKAQADALAAKQEAEAIRADLIIKHTDFIKSL</sequence>
<protein>
    <submittedName>
        <fullName evidence="2">Uncharacterized protein</fullName>
    </submittedName>
</protein>
<feature type="coiled-coil region" evidence="1">
    <location>
        <begin position="97"/>
        <end position="173"/>
    </location>
</feature>
<gene>
    <name evidence="2" type="ORF">UFOVP118_80</name>
</gene>
<organism evidence="2">
    <name type="scientific">uncultured Caudovirales phage</name>
    <dbReference type="NCBI Taxonomy" id="2100421"/>
    <lineage>
        <taxon>Viruses</taxon>
        <taxon>Duplodnaviria</taxon>
        <taxon>Heunggongvirae</taxon>
        <taxon>Uroviricota</taxon>
        <taxon>Caudoviricetes</taxon>
        <taxon>Peduoviridae</taxon>
        <taxon>Maltschvirus</taxon>
        <taxon>Maltschvirus maltsch</taxon>
    </lineage>
</organism>
<dbReference type="EMBL" id="LR796234">
    <property type="protein sequence ID" value="CAB4129519.1"/>
    <property type="molecule type" value="Genomic_DNA"/>
</dbReference>